<keyword evidence="4 5" id="KW-0472">Membrane</keyword>
<evidence type="ECO:0000256" key="5">
    <source>
        <dbReference type="SAM" id="Phobius"/>
    </source>
</evidence>
<accession>A0A062VDA9</accession>
<evidence type="ECO:0000256" key="3">
    <source>
        <dbReference type="ARBA" id="ARBA00022989"/>
    </source>
</evidence>
<name>A0A062VDA9_9EURY</name>
<comment type="subcellular location">
    <subcellularLocation>
        <location evidence="1">Cell membrane</location>
        <topology evidence="1">Multi-pass membrane protein</topology>
    </subcellularLocation>
</comment>
<evidence type="ECO:0000256" key="4">
    <source>
        <dbReference type="ARBA" id="ARBA00023136"/>
    </source>
</evidence>
<dbReference type="InterPro" id="IPR000537">
    <property type="entry name" value="UbiA_prenyltransferase"/>
</dbReference>
<gene>
    <name evidence="6" type="ORF">ANME2D_00298</name>
</gene>
<reference evidence="6 7" key="1">
    <citation type="journal article" date="2013" name="Nature">
        <title>Anaerobic oxidation of methane coupled to nitrate reduction in a novel archaeal lineage.</title>
        <authorList>
            <person name="Haroon M.F."/>
            <person name="Hu S."/>
            <person name="Shi Y."/>
            <person name="Imelfort M."/>
            <person name="Keller J."/>
            <person name="Hugenholtz P."/>
            <person name="Yuan Z."/>
            <person name="Tyson G.W."/>
        </authorList>
    </citation>
    <scope>NUCLEOTIDE SEQUENCE [LARGE SCALE GENOMIC DNA]</scope>
    <source>
        <strain evidence="6 7">ANME-2d</strain>
    </source>
</reference>
<keyword evidence="7" id="KW-1185">Reference proteome</keyword>
<keyword evidence="6" id="KW-0808">Transferase</keyword>
<keyword evidence="2 5" id="KW-0812">Transmembrane</keyword>
<evidence type="ECO:0000313" key="6">
    <source>
        <dbReference type="EMBL" id="KCZ73235.1"/>
    </source>
</evidence>
<proteinExistence type="predicted"/>
<dbReference type="GO" id="GO:0016765">
    <property type="term" value="F:transferase activity, transferring alkyl or aryl (other than methyl) groups"/>
    <property type="evidence" value="ECO:0007669"/>
    <property type="project" value="InterPro"/>
</dbReference>
<evidence type="ECO:0000313" key="7">
    <source>
        <dbReference type="Proteomes" id="UP000027153"/>
    </source>
</evidence>
<feature type="transmembrane region" description="Helical" evidence="5">
    <location>
        <begin position="82"/>
        <end position="101"/>
    </location>
</feature>
<comment type="caution">
    <text evidence="6">The sequence shown here is derived from an EMBL/GenBank/DDBJ whole genome shotgun (WGS) entry which is preliminary data.</text>
</comment>
<feature type="transmembrane region" description="Helical" evidence="5">
    <location>
        <begin position="143"/>
        <end position="161"/>
    </location>
</feature>
<dbReference type="Proteomes" id="UP000027153">
    <property type="component" value="Unassembled WGS sequence"/>
</dbReference>
<dbReference type="GO" id="GO:0005886">
    <property type="term" value="C:plasma membrane"/>
    <property type="evidence" value="ECO:0007669"/>
    <property type="project" value="UniProtKB-SubCell"/>
</dbReference>
<sequence length="264" mass="30005">MSLSYVLFKLAGIPVNYVILVPFFIIFVIYTFNGKTDTREDALSDSKKFGFNKSYNRYFLAFAFAGFGLLVVFSFIKGVKYGLEVLVPFVIGLLYSSRISLKSKMIRLKDILFFKNFIVAITWAFVTVIIPASFLNIPFTQDIYLLSFFIFSILLIDEIFFDIKDLKGDSEVGTKTIPAIYGISFTNKLLFFLNLTFVLILIIGYWVGTVDTFLVKIGIFSASYGFLYMLLYNLNVIEINKLSNIIVAGQFIAVGFFVFLITSL</sequence>
<feature type="transmembrane region" description="Helical" evidence="5">
    <location>
        <begin position="58"/>
        <end position="76"/>
    </location>
</feature>
<protein>
    <submittedName>
        <fullName evidence="6">4-hydroxybenzoate polyprenyltransferase-like prenyltransferase</fullName>
    </submittedName>
</protein>
<feature type="transmembrane region" description="Helical" evidence="5">
    <location>
        <begin position="244"/>
        <end position="262"/>
    </location>
</feature>
<keyword evidence="3 5" id="KW-1133">Transmembrane helix</keyword>
<feature type="transmembrane region" description="Helical" evidence="5">
    <location>
        <begin position="6"/>
        <end position="30"/>
    </location>
</feature>
<feature type="transmembrane region" description="Helical" evidence="5">
    <location>
        <begin position="213"/>
        <end position="232"/>
    </location>
</feature>
<evidence type="ECO:0000256" key="1">
    <source>
        <dbReference type="ARBA" id="ARBA00004651"/>
    </source>
</evidence>
<feature type="transmembrane region" description="Helical" evidence="5">
    <location>
        <begin position="189"/>
        <end position="207"/>
    </location>
</feature>
<organism evidence="6 7">
    <name type="scientific">Candidatus Methanoperedens nitratireducens</name>
    <dbReference type="NCBI Taxonomy" id="1392998"/>
    <lineage>
        <taxon>Archaea</taxon>
        <taxon>Methanobacteriati</taxon>
        <taxon>Methanobacteriota</taxon>
        <taxon>Stenosarchaea group</taxon>
        <taxon>Methanomicrobia</taxon>
        <taxon>Methanosarcinales</taxon>
        <taxon>ANME-2 cluster</taxon>
        <taxon>Candidatus Methanoperedentaceae</taxon>
        <taxon>Candidatus Methanoperedens</taxon>
    </lineage>
</organism>
<dbReference type="EMBL" id="JMIY01000001">
    <property type="protein sequence ID" value="KCZ73235.1"/>
    <property type="molecule type" value="Genomic_DNA"/>
</dbReference>
<evidence type="ECO:0000256" key="2">
    <source>
        <dbReference type="ARBA" id="ARBA00022692"/>
    </source>
</evidence>
<feature type="transmembrane region" description="Helical" evidence="5">
    <location>
        <begin position="113"/>
        <end position="137"/>
    </location>
</feature>
<dbReference type="AlphaFoldDB" id="A0A062VDA9"/>
<dbReference type="Pfam" id="PF01040">
    <property type="entry name" value="UbiA"/>
    <property type="match status" value="1"/>
</dbReference>